<feature type="transmembrane region" description="Helical" evidence="1">
    <location>
        <begin position="34"/>
        <end position="55"/>
    </location>
</feature>
<organism evidence="2 3">
    <name type="scientific">Dissophora globulifera</name>
    <dbReference type="NCBI Taxonomy" id="979702"/>
    <lineage>
        <taxon>Eukaryota</taxon>
        <taxon>Fungi</taxon>
        <taxon>Fungi incertae sedis</taxon>
        <taxon>Mucoromycota</taxon>
        <taxon>Mortierellomycotina</taxon>
        <taxon>Mortierellomycetes</taxon>
        <taxon>Mortierellales</taxon>
        <taxon>Mortierellaceae</taxon>
        <taxon>Dissophora</taxon>
    </lineage>
</organism>
<proteinExistence type="predicted"/>
<feature type="transmembrane region" description="Helical" evidence="1">
    <location>
        <begin position="67"/>
        <end position="93"/>
    </location>
</feature>
<name>A0A9P6RDZ5_9FUNG</name>
<gene>
    <name evidence="2" type="ORF">BGZ99_005786</name>
</gene>
<keyword evidence="1" id="KW-0472">Membrane</keyword>
<keyword evidence="1" id="KW-0812">Transmembrane</keyword>
<dbReference type="Proteomes" id="UP000738325">
    <property type="component" value="Unassembled WGS sequence"/>
</dbReference>
<evidence type="ECO:0000256" key="1">
    <source>
        <dbReference type="SAM" id="Phobius"/>
    </source>
</evidence>
<evidence type="ECO:0000313" key="3">
    <source>
        <dbReference type="Proteomes" id="UP000738325"/>
    </source>
</evidence>
<keyword evidence="1" id="KW-1133">Transmembrane helix</keyword>
<accession>A0A9P6RDZ5</accession>
<evidence type="ECO:0000313" key="2">
    <source>
        <dbReference type="EMBL" id="KAG0318293.1"/>
    </source>
</evidence>
<dbReference type="EMBL" id="JAAAIP010000380">
    <property type="protein sequence ID" value="KAG0318293.1"/>
    <property type="molecule type" value="Genomic_DNA"/>
</dbReference>
<dbReference type="OrthoDB" id="2416158at2759"/>
<feature type="transmembrane region" description="Helical" evidence="1">
    <location>
        <begin position="216"/>
        <end position="235"/>
    </location>
</feature>
<feature type="transmembrane region" description="Helical" evidence="1">
    <location>
        <begin position="7"/>
        <end position="28"/>
    </location>
</feature>
<dbReference type="AlphaFoldDB" id="A0A9P6RDZ5"/>
<reference evidence="2" key="1">
    <citation type="journal article" date="2020" name="Fungal Divers.">
        <title>Resolving the Mortierellaceae phylogeny through synthesis of multi-gene phylogenetics and phylogenomics.</title>
        <authorList>
            <person name="Vandepol N."/>
            <person name="Liber J."/>
            <person name="Desiro A."/>
            <person name="Na H."/>
            <person name="Kennedy M."/>
            <person name="Barry K."/>
            <person name="Grigoriev I.V."/>
            <person name="Miller A.N."/>
            <person name="O'Donnell K."/>
            <person name="Stajich J.E."/>
            <person name="Bonito G."/>
        </authorList>
    </citation>
    <scope>NUCLEOTIDE SEQUENCE</scope>
    <source>
        <strain evidence="2">REB-010B</strain>
    </source>
</reference>
<protein>
    <submittedName>
        <fullName evidence="2">Uncharacterized protein</fullName>
    </submittedName>
</protein>
<feature type="transmembrane region" description="Helical" evidence="1">
    <location>
        <begin position="183"/>
        <end position="204"/>
    </location>
</feature>
<keyword evidence="3" id="KW-1185">Reference proteome</keyword>
<comment type="caution">
    <text evidence="2">The sequence shown here is derived from an EMBL/GenBank/DDBJ whole genome shotgun (WGS) entry which is preliminary data.</text>
</comment>
<sequence>MVATQELLCILSVVGYFVPLCGFLVRYARSRWPVYLFFGFFCVLRIVAYILGAYYNSPAVVFGSLRYINLFIADVTLVSIGAIHMLICIGQLYHSIVPKIFHNHNHTMTAFETFCFVHIRIPFFPFAGCLIAGTILANPTYSLVLQERGVILRKFAILMLLAISLLFLYISTAYHFRFPEHKAAFATTGTATFFLTLAVIYKVITTFDVSTSESVWAAYVFAPLVEVIALAIFSVDLQTLFLGHTKDQVITDEEQGHGENKTNPTEKH</sequence>
<feature type="transmembrane region" description="Helical" evidence="1">
    <location>
        <begin position="123"/>
        <end position="144"/>
    </location>
</feature>
<feature type="transmembrane region" description="Helical" evidence="1">
    <location>
        <begin position="156"/>
        <end position="177"/>
    </location>
</feature>